<name>A0A0N4Y6J8_NIPBR</name>
<accession>A0A0N4Y6J8</accession>
<dbReference type="InterPro" id="IPR016187">
    <property type="entry name" value="CTDL_fold"/>
</dbReference>
<dbReference type="EMBL" id="UYSL01020584">
    <property type="protein sequence ID" value="VDL75301.1"/>
    <property type="molecule type" value="Genomic_DNA"/>
</dbReference>
<reference evidence="1 2" key="2">
    <citation type="submission" date="2018-11" db="EMBL/GenBank/DDBJ databases">
        <authorList>
            <consortium name="Pathogen Informatics"/>
        </authorList>
    </citation>
    <scope>NUCLEOTIDE SEQUENCE [LARGE SCALE GENOMIC DNA]</scope>
</reference>
<proteinExistence type="predicted"/>
<dbReference type="Proteomes" id="UP000271162">
    <property type="component" value="Unassembled WGS sequence"/>
</dbReference>
<dbReference type="Gene3D" id="3.10.100.10">
    <property type="entry name" value="Mannose-Binding Protein A, subunit A"/>
    <property type="match status" value="1"/>
</dbReference>
<dbReference type="SUPFAM" id="SSF56436">
    <property type="entry name" value="C-type lectin-like"/>
    <property type="match status" value="1"/>
</dbReference>
<protein>
    <submittedName>
        <fullName evidence="3">C-type lectin domain-containing protein</fullName>
    </submittedName>
</protein>
<reference evidence="3" key="1">
    <citation type="submission" date="2017-02" db="UniProtKB">
        <authorList>
            <consortium name="WormBaseParasite"/>
        </authorList>
    </citation>
    <scope>IDENTIFICATION</scope>
</reference>
<evidence type="ECO:0000313" key="3">
    <source>
        <dbReference type="WBParaSite" id="NBR_0001171101-mRNA-1"/>
    </source>
</evidence>
<gene>
    <name evidence="1" type="ORF">NBR_LOCUS11712</name>
</gene>
<evidence type="ECO:0000313" key="2">
    <source>
        <dbReference type="Proteomes" id="UP000271162"/>
    </source>
</evidence>
<dbReference type="AlphaFoldDB" id="A0A0N4Y6J8"/>
<evidence type="ECO:0000313" key="1">
    <source>
        <dbReference type="EMBL" id="VDL75301.1"/>
    </source>
</evidence>
<dbReference type="WBParaSite" id="NBR_0001171101-mRNA-1">
    <property type="protein sequence ID" value="NBR_0001171101-mRNA-1"/>
    <property type="gene ID" value="NBR_0001171101"/>
</dbReference>
<organism evidence="3">
    <name type="scientific">Nippostrongylus brasiliensis</name>
    <name type="common">Rat hookworm</name>
    <dbReference type="NCBI Taxonomy" id="27835"/>
    <lineage>
        <taxon>Eukaryota</taxon>
        <taxon>Metazoa</taxon>
        <taxon>Ecdysozoa</taxon>
        <taxon>Nematoda</taxon>
        <taxon>Chromadorea</taxon>
        <taxon>Rhabditida</taxon>
        <taxon>Rhabditina</taxon>
        <taxon>Rhabditomorpha</taxon>
        <taxon>Strongyloidea</taxon>
        <taxon>Heligmosomidae</taxon>
        <taxon>Nippostrongylus</taxon>
    </lineage>
</organism>
<dbReference type="InterPro" id="IPR016186">
    <property type="entry name" value="C-type_lectin-like/link_sf"/>
</dbReference>
<keyword evidence="2" id="KW-1185">Reference proteome</keyword>
<sequence>MPVDAGMLQQHHPLSVCPIIIICNLSCEACRDPFKYHELQPHEAVDEDHLNMLFDILSNTYSVILWKMTGESAGECPSGWQFLVETSYCYHMSAKLYSEADAVTYCTSQEANLTTISTSSEMTALLLLQVSLDASIQVTTLGVEIVLVDRKSYCEVAFGILRVPTSLNTQDAYTAVALYESDSV</sequence>